<dbReference type="SUPFAM" id="SSF56281">
    <property type="entry name" value="Metallo-hydrolase/oxidoreductase"/>
    <property type="match status" value="1"/>
</dbReference>
<evidence type="ECO:0000256" key="1">
    <source>
        <dbReference type="SAM" id="MobiDB-lite"/>
    </source>
</evidence>
<comment type="caution">
    <text evidence="2">The sequence shown here is derived from an EMBL/GenBank/DDBJ whole genome shotgun (WGS) entry which is preliminary data.</text>
</comment>
<proteinExistence type="predicted"/>
<feature type="region of interest" description="Disordered" evidence="1">
    <location>
        <begin position="1"/>
        <end position="31"/>
    </location>
</feature>
<dbReference type="Gene3D" id="3.60.15.10">
    <property type="entry name" value="Ribonuclease Z/Hydroxyacylglutathione hydrolase-like"/>
    <property type="match status" value="1"/>
</dbReference>
<evidence type="ECO:0000313" key="3">
    <source>
        <dbReference type="Proteomes" id="UP000824998"/>
    </source>
</evidence>
<organism evidence="2 3">
    <name type="scientific">Amylocarpus encephaloides</name>
    <dbReference type="NCBI Taxonomy" id="45428"/>
    <lineage>
        <taxon>Eukaryota</taxon>
        <taxon>Fungi</taxon>
        <taxon>Dikarya</taxon>
        <taxon>Ascomycota</taxon>
        <taxon>Pezizomycotina</taxon>
        <taxon>Leotiomycetes</taxon>
        <taxon>Helotiales</taxon>
        <taxon>Helotiales incertae sedis</taxon>
        <taxon>Amylocarpus</taxon>
    </lineage>
</organism>
<keyword evidence="3" id="KW-1185">Reference proteome</keyword>
<dbReference type="Proteomes" id="UP000824998">
    <property type="component" value="Unassembled WGS sequence"/>
</dbReference>
<feature type="compositionally biased region" description="Basic and acidic residues" evidence="1">
    <location>
        <begin position="17"/>
        <end position="28"/>
    </location>
</feature>
<sequence length="351" mass="39127">MSTTTPPSTNHPRPGKRSSDHGIWEPRDAPPAGYTMSSTSNLLVCFTCGTQFDVEEASVLKTCRICDDPRQFVPPTGQSFTTLSELKASNRYHNEWKAIDGDDRFWSIRTEPQMAIGQRAILVKTEAGNVLWDCITYLDQDTADWINSLGGLAAIVISHPHYYSTHLEWAEEFNCPVYLSWEDKEWLNRHDRLGKARCFIEGPSVELELNGEMSGITAIKLGGHFPGSLVLLAFGRLMIADTIVTTPSGKGDWSSGPAGPQAERPEGLNSYSFLWSIPNMIPLSAEEVEGMWNLLKKYGFSSTHGAFPGMDIHDGFGGSKKGVKQRILDSMQIQVRRMGWQDHTFLKEVVK</sequence>
<dbReference type="InterPro" id="IPR036866">
    <property type="entry name" value="RibonucZ/Hydroxyglut_hydro"/>
</dbReference>
<gene>
    <name evidence="2" type="ORF">BJ875DRAFT_506016</name>
</gene>
<dbReference type="AlphaFoldDB" id="A0A9P7YG76"/>
<reference evidence="2" key="1">
    <citation type="journal article" date="2021" name="IMA Fungus">
        <title>Genomic characterization of three marine fungi, including Emericellopsis atlantica sp. nov. with signatures of a generalist lifestyle and marine biomass degradation.</title>
        <authorList>
            <person name="Hagestad O.C."/>
            <person name="Hou L."/>
            <person name="Andersen J.H."/>
            <person name="Hansen E.H."/>
            <person name="Altermark B."/>
            <person name="Li C."/>
            <person name="Kuhnert E."/>
            <person name="Cox R.J."/>
            <person name="Crous P.W."/>
            <person name="Spatafora J.W."/>
            <person name="Lail K."/>
            <person name="Amirebrahimi M."/>
            <person name="Lipzen A."/>
            <person name="Pangilinan J."/>
            <person name="Andreopoulos W."/>
            <person name="Hayes R.D."/>
            <person name="Ng V."/>
            <person name="Grigoriev I.V."/>
            <person name="Jackson S.A."/>
            <person name="Sutton T.D.S."/>
            <person name="Dobson A.D.W."/>
            <person name="Rama T."/>
        </authorList>
    </citation>
    <scope>NUCLEOTIDE SEQUENCE</scope>
    <source>
        <strain evidence="2">TRa018bII</strain>
    </source>
</reference>
<feature type="compositionally biased region" description="Polar residues" evidence="1">
    <location>
        <begin position="1"/>
        <end position="11"/>
    </location>
</feature>
<name>A0A9P7YG76_9HELO</name>
<dbReference type="OrthoDB" id="17458at2759"/>
<dbReference type="PANTHER" id="PTHR36839">
    <property type="entry name" value="METALLO-BETA-LACTAMASE FAMILY PROTEIN (AFU_ORTHOLOGUE AFUA_5G12770)"/>
    <property type="match status" value="1"/>
</dbReference>
<dbReference type="PANTHER" id="PTHR36839:SF1">
    <property type="entry name" value="METALLO-BETA-LACTAMASE FAMILY PROTEIN (AFU_ORTHOLOGUE AFUA_5G12770)"/>
    <property type="match status" value="1"/>
</dbReference>
<evidence type="ECO:0000313" key="2">
    <source>
        <dbReference type="EMBL" id="KAG9232428.1"/>
    </source>
</evidence>
<protein>
    <submittedName>
        <fullName evidence="2">Beta-lactamase-like protein</fullName>
    </submittedName>
</protein>
<accession>A0A9P7YG76</accession>
<dbReference type="EMBL" id="MU251549">
    <property type="protein sequence ID" value="KAG9232428.1"/>
    <property type="molecule type" value="Genomic_DNA"/>
</dbReference>